<evidence type="ECO:0000313" key="1">
    <source>
        <dbReference type="EMBL" id="KAH1107858.1"/>
    </source>
</evidence>
<reference evidence="1 2" key="1">
    <citation type="journal article" date="2021" name="Plant Biotechnol. J.">
        <title>Multi-omics assisted identification of the key and species-specific regulatory components of drought-tolerant mechanisms in Gossypium stocksii.</title>
        <authorList>
            <person name="Yu D."/>
            <person name="Ke L."/>
            <person name="Zhang D."/>
            <person name="Wu Y."/>
            <person name="Sun Y."/>
            <person name="Mei J."/>
            <person name="Sun J."/>
            <person name="Sun Y."/>
        </authorList>
    </citation>
    <scope>NUCLEOTIDE SEQUENCE [LARGE SCALE GENOMIC DNA]</scope>
    <source>
        <strain evidence="2">cv. E1</strain>
        <tissue evidence="1">Leaf</tissue>
    </source>
</reference>
<proteinExistence type="predicted"/>
<dbReference type="EMBL" id="JAIQCV010000004">
    <property type="protein sequence ID" value="KAH1107858.1"/>
    <property type="molecule type" value="Genomic_DNA"/>
</dbReference>
<organism evidence="1 2">
    <name type="scientific">Gossypium stocksii</name>
    <dbReference type="NCBI Taxonomy" id="47602"/>
    <lineage>
        <taxon>Eukaryota</taxon>
        <taxon>Viridiplantae</taxon>
        <taxon>Streptophyta</taxon>
        <taxon>Embryophyta</taxon>
        <taxon>Tracheophyta</taxon>
        <taxon>Spermatophyta</taxon>
        <taxon>Magnoliopsida</taxon>
        <taxon>eudicotyledons</taxon>
        <taxon>Gunneridae</taxon>
        <taxon>Pentapetalae</taxon>
        <taxon>rosids</taxon>
        <taxon>malvids</taxon>
        <taxon>Malvales</taxon>
        <taxon>Malvaceae</taxon>
        <taxon>Malvoideae</taxon>
        <taxon>Gossypium</taxon>
    </lineage>
</organism>
<protein>
    <submittedName>
        <fullName evidence="1">Uncharacterized protein</fullName>
    </submittedName>
</protein>
<keyword evidence="2" id="KW-1185">Reference proteome</keyword>
<dbReference type="Proteomes" id="UP000828251">
    <property type="component" value="Unassembled WGS sequence"/>
</dbReference>
<accession>A0A9D3W3V1</accession>
<evidence type="ECO:0000313" key="2">
    <source>
        <dbReference type="Proteomes" id="UP000828251"/>
    </source>
</evidence>
<dbReference type="AlphaFoldDB" id="A0A9D3W3V1"/>
<sequence>MRITQMFDQFMGITQAPPPQQPQQPQLEVIQPAPPAQLMPIVIPSKGDLVKEIQKRGFKEFLGDKSEDPTVVE</sequence>
<gene>
    <name evidence="1" type="ORF">J1N35_011626</name>
</gene>
<name>A0A9D3W3V1_9ROSI</name>
<comment type="caution">
    <text evidence="1">The sequence shown here is derived from an EMBL/GenBank/DDBJ whole genome shotgun (WGS) entry which is preliminary data.</text>
</comment>